<dbReference type="Gene3D" id="2.40.70.10">
    <property type="entry name" value="Acid Proteases"/>
    <property type="match status" value="1"/>
</dbReference>
<dbReference type="SUPFAM" id="SSF53098">
    <property type="entry name" value="Ribonuclease H-like"/>
    <property type="match status" value="1"/>
</dbReference>
<evidence type="ECO:0000313" key="6">
    <source>
        <dbReference type="Proteomes" id="UP001066276"/>
    </source>
</evidence>
<dbReference type="Gene3D" id="3.10.10.10">
    <property type="entry name" value="HIV Type 1 Reverse Transcriptase, subunit A, domain 1"/>
    <property type="match status" value="1"/>
</dbReference>
<keyword evidence="6" id="KW-1185">Reference proteome</keyword>
<reference evidence="5" key="1">
    <citation type="journal article" date="2022" name="bioRxiv">
        <title>Sequencing and chromosome-scale assembly of the giantPleurodeles waltlgenome.</title>
        <authorList>
            <person name="Brown T."/>
            <person name="Elewa A."/>
            <person name="Iarovenko S."/>
            <person name="Subramanian E."/>
            <person name="Araus A.J."/>
            <person name="Petzold A."/>
            <person name="Susuki M."/>
            <person name="Suzuki K.-i.T."/>
            <person name="Hayashi T."/>
            <person name="Toyoda A."/>
            <person name="Oliveira C."/>
            <person name="Osipova E."/>
            <person name="Leigh N.D."/>
            <person name="Simon A."/>
            <person name="Yun M.H."/>
        </authorList>
    </citation>
    <scope>NUCLEOTIDE SEQUENCE</scope>
    <source>
        <strain evidence="5">20211129_DDA</strain>
        <tissue evidence="5">Liver</tissue>
    </source>
</reference>
<evidence type="ECO:0008006" key="7">
    <source>
        <dbReference type="Google" id="ProtNLM"/>
    </source>
</evidence>
<dbReference type="PANTHER" id="PTHR33064:SF37">
    <property type="entry name" value="RIBONUCLEASE H"/>
    <property type="match status" value="1"/>
</dbReference>
<dbReference type="PANTHER" id="PTHR33064">
    <property type="entry name" value="POL PROTEIN"/>
    <property type="match status" value="1"/>
</dbReference>
<dbReference type="InterPro" id="IPR012337">
    <property type="entry name" value="RNaseH-like_sf"/>
</dbReference>
<evidence type="ECO:0000259" key="4">
    <source>
        <dbReference type="PROSITE" id="PS50879"/>
    </source>
</evidence>
<accession>A0AAV7USE6</accession>
<evidence type="ECO:0000256" key="2">
    <source>
        <dbReference type="ARBA" id="ARBA00022918"/>
    </source>
</evidence>
<keyword evidence="2" id="KW-0548">Nucleotidyltransferase</keyword>
<name>A0AAV7USE6_PLEWA</name>
<evidence type="ECO:0000313" key="5">
    <source>
        <dbReference type="EMBL" id="KAJ1191989.1"/>
    </source>
</evidence>
<feature type="domain" description="RNase H type-1" evidence="4">
    <location>
        <begin position="406"/>
        <end position="553"/>
    </location>
</feature>
<keyword evidence="2" id="KW-0695">RNA-directed DNA polymerase</keyword>
<dbReference type="Gene3D" id="3.30.420.10">
    <property type="entry name" value="Ribonuclease H-like superfamily/Ribonuclease H"/>
    <property type="match status" value="1"/>
</dbReference>
<dbReference type="InterPro" id="IPR018061">
    <property type="entry name" value="Retropepsins"/>
</dbReference>
<dbReference type="SUPFAM" id="SSF56672">
    <property type="entry name" value="DNA/RNA polymerases"/>
    <property type="match status" value="1"/>
</dbReference>
<dbReference type="InterPro" id="IPR043502">
    <property type="entry name" value="DNA/RNA_pol_sf"/>
</dbReference>
<protein>
    <recommendedName>
        <fullName evidence="7">RNase H type-1 domain-containing protein</fullName>
    </recommendedName>
</protein>
<dbReference type="InterPro" id="IPR036397">
    <property type="entry name" value="RNaseH_sf"/>
</dbReference>
<dbReference type="GO" id="GO:0004523">
    <property type="term" value="F:RNA-DNA hybrid ribonuclease activity"/>
    <property type="evidence" value="ECO:0007669"/>
    <property type="project" value="InterPro"/>
</dbReference>
<dbReference type="GO" id="GO:0004190">
    <property type="term" value="F:aspartic-type endopeptidase activity"/>
    <property type="evidence" value="ECO:0007669"/>
    <property type="project" value="InterPro"/>
</dbReference>
<dbReference type="GO" id="GO:0006508">
    <property type="term" value="P:proteolysis"/>
    <property type="evidence" value="ECO:0007669"/>
    <property type="project" value="InterPro"/>
</dbReference>
<keyword evidence="1" id="KW-0378">Hydrolase</keyword>
<dbReference type="AlphaFoldDB" id="A0AAV7USE6"/>
<evidence type="ECO:0000256" key="1">
    <source>
        <dbReference type="ARBA" id="ARBA00022801"/>
    </source>
</evidence>
<proteinExistence type="predicted"/>
<dbReference type="Pfam" id="PF00077">
    <property type="entry name" value="RVP"/>
    <property type="match status" value="1"/>
</dbReference>
<dbReference type="EMBL" id="JANPWB010000004">
    <property type="protein sequence ID" value="KAJ1191989.1"/>
    <property type="molecule type" value="Genomic_DNA"/>
</dbReference>
<gene>
    <name evidence="5" type="ORF">NDU88_001302</name>
</gene>
<dbReference type="InterPro" id="IPR002156">
    <property type="entry name" value="RNaseH_domain"/>
</dbReference>
<organism evidence="5 6">
    <name type="scientific">Pleurodeles waltl</name>
    <name type="common">Iberian ribbed newt</name>
    <dbReference type="NCBI Taxonomy" id="8319"/>
    <lineage>
        <taxon>Eukaryota</taxon>
        <taxon>Metazoa</taxon>
        <taxon>Chordata</taxon>
        <taxon>Craniata</taxon>
        <taxon>Vertebrata</taxon>
        <taxon>Euteleostomi</taxon>
        <taxon>Amphibia</taxon>
        <taxon>Batrachia</taxon>
        <taxon>Caudata</taxon>
        <taxon>Salamandroidea</taxon>
        <taxon>Salamandridae</taxon>
        <taxon>Pleurodelinae</taxon>
        <taxon>Pleurodeles</taxon>
    </lineage>
</organism>
<dbReference type="GO" id="GO:0003964">
    <property type="term" value="F:RNA-directed DNA polymerase activity"/>
    <property type="evidence" value="ECO:0007669"/>
    <property type="project" value="UniProtKB-KW"/>
</dbReference>
<evidence type="ECO:0000259" key="3">
    <source>
        <dbReference type="PROSITE" id="PS50175"/>
    </source>
</evidence>
<feature type="domain" description="Peptidase A2" evidence="3">
    <location>
        <begin position="80"/>
        <end position="154"/>
    </location>
</feature>
<dbReference type="InterPro" id="IPR001995">
    <property type="entry name" value="Peptidase_A2_cat"/>
</dbReference>
<comment type="caution">
    <text evidence="5">The sequence shown here is derived from an EMBL/GenBank/DDBJ whole genome shotgun (WGS) entry which is preliminary data.</text>
</comment>
<dbReference type="Pfam" id="PF00075">
    <property type="entry name" value="RNase_H"/>
    <property type="match status" value="1"/>
</dbReference>
<dbReference type="InterPro" id="IPR051320">
    <property type="entry name" value="Viral_Replic_Matur_Polypro"/>
</dbReference>
<dbReference type="GO" id="GO:0003676">
    <property type="term" value="F:nucleic acid binding"/>
    <property type="evidence" value="ECO:0007669"/>
    <property type="project" value="InterPro"/>
</dbReference>
<sequence length="691" mass="77205">MHIPQAPMEKQQVMLTQQVTGQRPDNSNNTVHQFPFHSGDEINDEWMIDSSDEGTCILAASLEVHQRGPFVKGKVIGHKVSFLVDNGATRSAVRSVEVPNLPLSSRTVQVLGVENRQLTNPITEPVQVELGNYLGLHRFVVCDSSPVSLLGRDLLCKTKCSINCTDAGIEVQTNSDDEEEQASAMVFNNAYEEYPLIEMFPLFTIKELHADLQGIIKEKVWDLTGKEVGLIKGVEPIKITLKPNVEFPKLPQYNMAQDVMMKVAQIIGDFLKQGVLKEVLSSPCNSPIMGLKKPCGKVWVVQDLRKVNDMVVKCCPIVPNPAVILFQIPCEDEKTHLTGARLTRYETSILGAPNVTLKICTVLNPATLLPSDTVEIEKEEDIEHDCLEVTELCTKPRPDIRDTRLEENDQIVFVDGSCLRDGTGTLRAGYAVCTITGSLEASCLPGVYSARVAELVALTRACYVSTRLQVTIYTDSQYGFGIVHDLGQLWSQRGFMTSSGTPVRNGDRIKELLYAIQMPEEIAVVKCSAHQKTQDYISLGNGYADQVARFCALNCISFKDKWELMPEEETSCASFALKIINTLEELKTLQENADKEEKKLLAKLKCVQRPDEIWVSDEGQMVLPNCLLTQMARYYNGQAHIGRDAMIRLFKVDWFNPKFRQAAEAMCHRCGESEPHWKSMCTIQQNAIGFH</sequence>
<dbReference type="Gene3D" id="1.10.340.70">
    <property type="match status" value="1"/>
</dbReference>
<dbReference type="PROSITE" id="PS50175">
    <property type="entry name" value="ASP_PROT_RETROV"/>
    <property type="match status" value="1"/>
</dbReference>
<dbReference type="Proteomes" id="UP001066276">
    <property type="component" value="Chromosome 2_2"/>
</dbReference>
<dbReference type="PROSITE" id="PS50879">
    <property type="entry name" value="RNASE_H_1"/>
    <property type="match status" value="1"/>
</dbReference>
<keyword evidence="2" id="KW-0808">Transferase</keyword>
<dbReference type="SUPFAM" id="SSF50630">
    <property type="entry name" value="Acid proteases"/>
    <property type="match status" value="1"/>
</dbReference>
<dbReference type="InterPro" id="IPR021109">
    <property type="entry name" value="Peptidase_aspartic_dom_sf"/>
</dbReference>